<dbReference type="EMBL" id="PDUD01000020">
    <property type="protein sequence ID" value="PHN05848.1"/>
    <property type="molecule type" value="Genomic_DNA"/>
</dbReference>
<dbReference type="AlphaFoldDB" id="A0A2D0NBT9"/>
<protein>
    <submittedName>
        <fullName evidence="1">Uncharacterized protein</fullName>
    </submittedName>
</protein>
<evidence type="ECO:0000313" key="2">
    <source>
        <dbReference type="Proteomes" id="UP000223913"/>
    </source>
</evidence>
<evidence type="ECO:0000313" key="1">
    <source>
        <dbReference type="EMBL" id="PHN05848.1"/>
    </source>
</evidence>
<dbReference type="OrthoDB" id="980982at2"/>
<dbReference type="RefSeq" id="WP_099150938.1">
    <property type="nucleotide sequence ID" value="NZ_PDUD01000020.1"/>
</dbReference>
<dbReference type="Proteomes" id="UP000223913">
    <property type="component" value="Unassembled WGS sequence"/>
</dbReference>
<gene>
    <name evidence="1" type="ORF">CRP01_15370</name>
</gene>
<reference evidence="1 2" key="1">
    <citation type="submission" date="2017-10" db="EMBL/GenBank/DDBJ databases">
        <title>The draft genome sequence of Lewinella nigricans NBRC 102662.</title>
        <authorList>
            <person name="Wang K."/>
        </authorList>
    </citation>
    <scope>NUCLEOTIDE SEQUENCE [LARGE SCALE GENOMIC DNA]</scope>
    <source>
        <strain evidence="1 2">NBRC 102662</strain>
    </source>
</reference>
<organism evidence="1 2">
    <name type="scientific">Flavilitoribacter nigricans (strain ATCC 23147 / DSM 23189 / NBRC 102662 / NCIMB 1420 / SS-2)</name>
    <name type="common">Lewinella nigricans</name>
    <dbReference type="NCBI Taxonomy" id="1122177"/>
    <lineage>
        <taxon>Bacteria</taxon>
        <taxon>Pseudomonadati</taxon>
        <taxon>Bacteroidota</taxon>
        <taxon>Saprospiria</taxon>
        <taxon>Saprospirales</taxon>
        <taxon>Lewinellaceae</taxon>
        <taxon>Flavilitoribacter</taxon>
    </lineage>
</organism>
<comment type="caution">
    <text evidence="1">The sequence shown here is derived from an EMBL/GenBank/DDBJ whole genome shotgun (WGS) entry which is preliminary data.</text>
</comment>
<name>A0A2D0NBT9_FLAN2</name>
<accession>A0A2D0NBT9</accession>
<proteinExistence type="predicted"/>
<keyword evidence="2" id="KW-1185">Reference proteome</keyword>
<sequence>MSQSLKYIAVLVVALITVTCVKPPDYPDEPVITSVSVNQTSIPQASTNGPIDTLVITIGFTDGDGDLSDDETEPNIVLVDSRDSTIIPNRIPSINEQGTENGIRGEIRILIPNKTGGSKGICCIFPDRRICAVDPQYPINTYHYSIRIKDRAGNWSNEVETPDITILCQ</sequence>